<reference evidence="2 3" key="1">
    <citation type="journal article" date="2020" name="ISME J.">
        <title>Uncovering the hidden diversity of litter-decomposition mechanisms in mushroom-forming fungi.</title>
        <authorList>
            <person name="Floudas D."/>
            <person name="Bentzer J."/>
            <person name="Ahren D."/>
            <person name="Johansson T."/>
            <person name="Persson P."/>
            <person name="Tunlid A."/>
        </authorList>
    </citation>
    <scope>NUCLEOTIDE SEQUENCE [LARGE SCALE GENOMIC DNA]</scope>
    <source>
        <strain evidence="2 3">CBS 101986</strain>
    </source>
</reference>
<sequence>MLDRLPVSGLPGVPLSPSPAAPADAGIAGADIAGNCARAFPTDHSSKLQSTLFHMQTTDIFFRVAVDTFPAGHLSPSIEGSAFFSMKNRLSAVALSMPQPARSAF</sequence>
<evidence type="ECO:0000313" key="3">
    <source>
        <dbReference type="Proteomes" id="UP000567179"/>
    </source>
</evidence>
<name>A0A8H5F3Y3_9AGAR</name>
<evidence type="ECO:0000256" key="1">
    <source>
        <dbReference type="SAM" id="MobiDB-lite"/>
    </source>
</evidence>
<proteinExistence type="predicted"/>
<feature type="region of interest" description="Disordered" evidence="1">
    <location>
        <begin position="1"/>
        <end position="22"/>
    </location>
</feature>
<protein>
    <submittedName>
        <fullName evidence="2">Uncharacterized protein</fullName>
    </submittedName>
</protein>
<comment type="caution">
    <text evidence="2">The sequence shown here is derived from an EMBL/GenBank/DDBJ whole genome shotgun (WGS) entry which is preliminary data.</text>
</comment>
<feature type="compositionally biased region" description="Low complexity" evidence="1">
    <location>
        <begin position="1"/>
        <end position="13"/>
    </location>
</feature>
<evidence type="ECO:0000313" key="2">
    <source>
        <dbReference type="EMBL" id="KAF5322766.1"/>
    </source>
</evidence>
<accession>A0A8H5F3Y3</accession>
<organism evidence="2 3">
    <name type="scientific">Psilocybe cf. subviscida</name>
    <dbReference type="NCBI Taxonomy" id="2480587"/>
    <lineage>
        <taxon>Eukaryota</taxon>
        <taxon>Fungi</taxon>
        <taxon>Dikarya</taxon>
        <taxon>Basidiomycota</taxon>
        <taxon>Agaricomycotina</taxon>
        <taxon>Agaricomycetes</taxon>
        <taxon>Agaricomycetidae</taxon>
        <taxon>Agaricales</taxon>
        <taxon>Agaricineae</taxon>
        <taxon>Strophariaceae</taxon>
        <taxon>Psilocybe</taxon>
    </lineage>
</organism>
<dbReference type="AlphaFoldDB" id="A0A8H5F3Y3"/>
<gene>
    <name evidence="2" type="ORF">D9619_001737</name>
</gene>
<keyword evidence="3" id="KW-1185">Reference proteome</keyword>
<dbReference type="EMBL" id="JAACJJ010000028">
    <property type="protein sequence ID" value="KAF5322766.1"/>
    <property type="molecule type" value="Genomic_DNA"/>
</dbReference>
<dbReference type="Proteomes" id="UP000567179">
    <property type="component" value="Unassembled WGS sequence"/>
</dbReference>